<name>A0A369KBG3_HYPMA</name>
<dbReference type="CDD" id="cd22289">
    <property type="entry name" value="RecQL4_SLD2_NTD"/>
    <property type="match status" value="1"/>
</dbReference>
<keyword evidence="5 6" id="KW-0539">Nucleus</keyword>
<dbReference type="GO" id="GO:0003688">
    <property type="term" value="F:DNA replication origin binding"/>
    <property type="evidence" value="ECO:0007669"/>
    <property type="project" value="TreeGrafter"/>
</dbReference>
<evidence type="ECO:0000256" key="2">
    <source>
        <dbReference type="ARBA" id="ARBA00007276"/>
    </source>
</evidence>
<evidence type="ECO:0000256" key="5">
    <source>
        <dbReference type="ARBA" id="ARBA00023242"/>
    </source>
</evidence>
<evidence type="ECO:0000256" key="7">
    <source>
        <dbReference type="SAM" id="MobiDB-lite"/>
    </source>
</evidence>
<evidence type="ECO:0000313" key="9">
    <source>
        <dbReference type="Proteomes" id="UP000076154"/>
    </source>
</evidence>
<feature type="compositionally biased region" description="Polar residues" evidence="7">
    <location>
        <begin position="141"/>
        <end position="151"/>
    </location>
</feature>
<evidence type="ECO:0000256" key="1">
    <source>
        <dbReference type="ARBA" id="ARBA00004123"/>
    </source>
</evidence>
<dbReference type="EMBL" id="LUEZ02000010">
    <property type="protein sequence ID" value="RDB29104.1"/>
    <property type="molecule type" value="Genomic_DNA"/>
</dbReference>
<dbReference type="Gene3D" id="1.10.10.1460">
    <property type="match status" value="1"/>
</dbReference>
<dbReference type="InParanoid" id="A0A369KBG3"/>
<evidence type="ECO:0000256" key="6">
    <source>
        <dbReference type="RuleBase" id="RU367067"/>
    </source>
</evidence>
<sequence>MFKSVFGRVDATPSLLFRVTVFWLSTMDVSTVKAEIKAWERSFKSTHGRDPSVQDIKQQPNIADKYRLYKKLSKPPTNSLPSTSTQRSSDPPSTPPRSRSRSRQPIPTLLLAQPRALETTAPLSSYNPFSPQKNKGKQKAAPSTTVQPRSNPFTSPFKSKSKPKPQPQDSPDAFPILKLPQPSKTPIQSPPAVSAISRARKRLRGEPVSPSPNKGKRRRITTQTQTTLPFTKLAPDSSSSEENDDDDRNSSFITDSPMKAPAGGKSFKLLFDESAAAANAGPAKGKSALGRTKSISTTRGLFGDKSVASVDDDVGWDMGMNTKGSKTDKRNIKPLMPNSTTSRRGNGSALSSKAKKSASPVNRESENEPETRKSAKRSLSDTDWETSDIPREPSHAGPSLLPPSPPPANASTSRSKQFTNTKGTKGKAKAVGRKKAKTADNHKTDDDDESSETDTSTTNVKIVDRTQTRFQRTADDDLDFDSDPILGYSRRGAPHGHEPSVPPDAELEGKFEVDLPDKLRRVLALESAESTTRVLREKRMVEGLVFGRRSTHYDPAKGGEIWDVGEDDLRVDGEEEVRRDTEGEDDWEGEPVPWEVGEL</sequence>
<comment type="similarity">
    <text evidence="2 6">Belongs to the SLD2 family.</text>
</comment>
<protein>
    <recommendedName>
        <fullName evidence="3 6">DNA replication regulator SLD2</fullName>
    </recommendedName>
</protein>
<dbReference type="PANTHER" id="PTHR28124:SF1">
    <property type="entry name" value="DNA REPLICATION REGULATOR SLD2"/>
    <property type="match status" value="1"/>
</dbReference>
<feature type="region of interest" description="Disordered" evidence="7">
    <location>
        <begin position="278"/>
        <end position="507"/>
    </location>
</feature>
<feature type="compositionally biased region" description="Polar residues" evidence="7">
    <location>
        <begin position="121"/>
        <end position="133"/>
    </location>
</feature>
<feature type="compositionally biased region" description="Basic and acidic residues" evidence="7">
    <location>
        <begin position="363"/>
        <end position="373"/>
    </location>
</feature>
<dbReference type="OrthoDB" id="8775810at2759"/>
<organism evidence="8 9">
    <name type="scientific">Hypsizygus marmoreus</name>
    <name type="common">White beech mushroom</name>
    <name type="synonym">Agaricus marmoreus</name>
    <dbReference type="NCBI Taxonomy" id="39966"/>
    <lineage>
        <taxon>Eukaryota</taxon>
        <taxon>Fungi</taxon>
        <taxon>Dikarya</taxon>
        <taxon>Basidiomycota</taxon>
        <taxon>Agaricomycotina</taxon>
        <taxon>Agaricomycetes</taxon>
        <taxon>Agaricomycetidae</taxon>
        <taxon>Agaricales</taxon>
        <taxon>Tricholomatineae</taxon>
        <taxon>Lyophyllaceae</taxon>
        <taxon>Hypsizygus</taxon>
    </lineage>
</organism>
<proteinExistence type="inferred from homology"/>
<feature type="region of interest" description="Disordered" evidence="7">
    <location>
        <begin position="573"/>
        <end position="599"/>
    </location>
</feature>
<dbReference type="STRING" id="39966.A0A369KBG3"/>
<dbReference type="FunFam" id="1.10.10.1460:FF:000001">
    <property type="entry name" value="DNA replication regulator Sld2"/>
    <property type="match status" value="1"/>
</dbReference>
<dbReference type="GO" id="GO:1902977">
    <property type="term" value="P:mitotic DNA replication preinitiation complex assembly"/>
    <property type="evidence" value="ECO:0007669"/>
    <property type="project" value="TreeGrafter"/>
</dbReference>
<feature type="compositionally biased region" description="Basic and acidic residues" evidence="7">
    <location>
        <begin position="462"/>
        <end position="475"/>
    </location>
</feature>
<feature type="compositionally biased region" description="Low complexity" evidence="7">
    <location>
        <begin position="278"/>
        <end position="288"/>
    </location>
</feature>
<reference evidence="8" key="1">
    <citation type="submission" date="2018-04" db="EMBL/GenBank/DDBJ databases">
        <title>Whole genome sequencing of Hypsizygus marmoreus.</title>
        <authorList>
            <person name="Choi I.-G."/>
            <person name="Min B."/>
            <person name="Kim J.-G."/>
            <person name="Kim S."/>
            <person name="Oh Y.-L."/>
            <person name="Kong W.-S."/>
            <person name="Park H."/>
            <person name="Jeong J."/>
            <person name="Song E.-S."/>
        </authorList>
    </citation>
    <scope>NUCLEOTIDE SEQUENCE [LARGE SCALE GENOMIC DNA]</scope>
    <source>
        <strain evidence="8">51987-8</strain>
    </source>
</reference>
<dbReference type="GO" id="GO:0006270">
    <property type="term" value="P:DNA replication initiation"/>
    <property type="evidence" value="ECO:0007669"/>
    <property type="project" value="UniProtKB-UniRule"/>
</dbReference>
<keyword evidence="4 6" id="KW-0235">DNA replication</keyword>
<evidence type="ECO:0000313" key="8">
    <source>
        <dbReference type="EMBL" id="RDB29104.1"/>
    </source>
</evidence>
<comment type="caution">
    <text evidence="8">The sequence shown here is derived from an EMBL/GenBank/DDBJ whole genome shotgun (WGS) entry which is preliminary data.</text>
</comment>
<evidence type="ECO:0000256" key="4">
    <source>
        <dbReference type="ARBA" id="ARBA00022705"/>
    </source>
</evidence>
<feature type="compositionally biased region" description="Basic residues" evidence="7">
    <location>
        <begin position="424"/>
        <end position="436"/>
    </location>
</feature>
<feature type="compositionally biased region" description="Low complexity" evidence="7">
    <location>
        <begin position="81"/>
        <end position="91"/>
    </location>
</feature>
<keyword evidence="6" id="KW-0131">Cell cycle</keyword>
<dbReference type="InterPro" id="IPR040203">
    <property type="entry name" value="Sld2"/>
</dbReference>
<dbReference type="GO" id="GO:0000727">
    <property type="term" value="P:double-strand break repair via break-induced replication"/>
    <property type="evidence" value="ECO:0007669"/>
    <property type="project" value="TreeGrafter"/>
</dbReference>
<comment type="function">
    <text evidence="6">Has a role in the initiation of DNA replication. Required at S-phase checkpoint.</text>
</comment>
<dbReference type="AlphaFoldDB" id="A0A369KBG3"/>
<feature type="region of interest" description="Disordered" evidence="7">
    <location>
        <begin position="72"/>
        <end position="264"/>
    </location>
</feature>
<dbReference type="Proteomes" id="UP000076154">
    <property type="component" value="Unassembled WGS sequence"/>
</dbReference>
<dbReference type="GO" id="GO:0031261">
    <property type="term" value="C:DNA replication preinitiation complex"/>
    <property type="evidence" value="ECO:0007669"/>
    <property type="project" value="TreeGrafter"/>
</dbReference>
<comment type="subcellular location">
    <subcellularLocation>
        <location evidence="1 6">Nucleus</location>
    </subcellularLocation>
</comment>
<accession>A0A369KBG3</accession>
<dbReference type="PANTHER" id="PTHR28124">
    <property type="entry name" value="DNA REPLICATION REGULATOR SLD2"/>
    <property type="match status" value="1"/>
</dbReference>
<keyword evidence="9" id="KW-1185">Reference proteome</keyword>
<dbReference type="GO" id="GO:0003697">
    <property type="term" value="F:single-stranded DNA binding"/>
    <property type="evidence" value="ECO:0007669"/>
    <property type="project" value="TreeGrafter"/>
</dbReference>
<evidence type="ECO:0000256" key="3">
    <source>
        <dbReference type="ARBA" id="ARBA00018363"/>
    </source>
</evidence>
<gene>
    <name evidence="8" type="ORF">Hypma_015732</name>
</gene>